<feature type="compositionally biased region" description="Acidic residues" evidence="1">
    <location>
        <begin position="54"/>
        <end position="63"/>
    </location>
</feature>
<feature type="compositionally biased region" description="Polar residues" evidence="1">
    <location>
        <begin position="38"/>
        <end position="49"/>
    </location>
</feature>
<keyword evidence="3" id="KW-1185">Reference proteome</keyword>
<evidence type="ECO:0000313" key="2">
    <source>
        <dbReference type="EMBL" id="KAI9633348.1"/>
    </source>
</evidence>
<evidence type="ECO:0000256" key="1">
    <source>
        <dbReference type="SAM" id="MobiDB-lite"/>
    </source>
</evidence>
<dbReference type="GeneID" id="77726948"/>
<proteinExistence type="predicted"/>
<accession>A0AA38H354</accession>
<name>A0AA38H354_9TREE</name>
<evidence type="ECO:0000313" key="3">
    <source>
        <dbReference type="Proteomes" id="UP001164286"/>
    </source>
</evidence>
<organism evidence="2 3">
    <name type="scientific">Dioszegia hungarica</name>
    <dbReference type="NCBI Taxonomy" id="4972"/>
    <lineage>
        <taxon>Eukaryota</taxon>
        <taxon>Fungi</taxon>
        <taxon>Dikarya</taxon>
        <taxon>Basidiomycota</taxon>
        <taxon>Agaricomycotina</taxon>
        <taxon>Tremellomycetes</taxon>
        <taxon>Tremellales</taxon>
        <taxon>Bulleribasidiaceae</taxon>
        <taxon>Dioszegia</taxon>
    </lineage>
</organism>
<dbReference type="Proteomes" id="UP001164286">
    <property type="component" value="Unassembled WGS sequence"/>
</dbReference>
<protein>
    <submittedName>
        <fullName evidence="2">Uncharacterized protein</fullName>
    </submittedName>
</protein>
<feature type="region of interest" description="Disordered" evidence="1">
    <location>
        <begin position="187"/>
        <end position="207"/>
    </location>
</feature>
<dbReference type="EMBL" id="JAKWFO010000011">
    <property type="protein sequence ID" value="KAI9633348.1"/>
    <property type="molecule type" value="Genomic_DNA"/>
</dbReference>
<feature type="region of interest" description="Disordered" evidence="1">
    <location>
        <begin position="34"/>
        <end position="73"/>
    </location>
</feature>
<sequence length="257" mass="27703">MTYGESSGRLGQRARRPASPRRVALLVIPISHFPPAQSRASIPPGTSSHRAVDEPSEQDDDDDGLGRDWDDPTFPGRVLDARVVIRPLGPSALPSHNTAERVQDCFTHKPFATSIKMLSAPLAGRGTRRRSCMDAAERAMEMMPNVRDATRKARRARGGIVGRPTPFIQATFGGHVHGAMREKKAVEPSSRAWQYGRSSSSAGTQLAAPPEFSSFEAVGPAGSRGDSGVFAVSGRMWGGRVCSSALRIAMKRSISER</sequence>
<dbReference type="RefSeq" id="XP_052943125.1">
    <property type="nucleotide sequence ID" value="XM_053087743.1"/>
</dbReference>
<reference evidence="2" key="1">
    <citation type="journal article" date="2022" name="G3 (Bethesda)">
        <title>High quality genome of the basidiomycete yeast Dioszegia hungarica PDD-24b-2 isolated from cloud water.</title>
        <authorList>
            <person name="Jarrige D."/>
            <person name="Haridas S."/>
            <person name="Bleykasten-Grosshans C."/>
            <person name="Joly M."/>
            <person name="Nadalig T."/>
            <person name="Sancelme M."/>
            <person name="Vuilleumier S."/>
            <person name="Grigoriev I.V."/>
            <person name="Amato P."/>
            <person name="Bringel F."/>
        </authorList>
    </citation>
    <scope>NUCLEOTIDE SEQUENCE</scope>
    <source>
        <strain evidence="2">PDD-24b-2</strain>
    </source>
</reference>
<gene>
    <name evidence="2" type="ORF">MKK02DRAFT_29197</name>
</gene>
<dbReference type="AlphaFoldDB" id="A0AA38H354"/>
<comment type="caution">
    <text evidence="2">The sequence shown here is derived from an EMBL/GenBank/DDBJ whole genome shotgun (WGS) entry which is preliminary data.</text>
</comment>